<evidence type="ECO:0000313" key="9">
    <source>
        <dbReference type="Proteomes" id="UP000075604"/>
    </source>
</evidence>
<evidence type="ECO:0000256" key="4">
    <source>
        <dbReference type="ARBA" id="ARBA00022989"/>
    </source>
</evidence>
<comment type="subcellular location">
    <subcellularLocation>
        <location evidence="1">Membrane</location>
        <topology evidence="1">Multi-pass membrane protein</topology>
    </subcellularLocation>
</comment>
<dbReference type="EMBL" id="JELX01004234">
    <property type="protein sequence ID" value="KYF49558.1"/>
    <property type="molecule type" value="Genomic_DNA"/>
</dbReference>
<organism evidence="8 9">
    <name type="scientific">Sorangium cellulosum</name>
    <name type="common">Polyangium cellulosum</name>
    <dbReference type="NCBI Taxonomy" id="56"/>
    <lineage>
        <taxon>Bacteria</taxon>
        <taxon>Pseudomonadati</taxon>
        <taxon>Myxococcota</taxon>
        <taxon>Polyangia</taxon>
        <taxon>Polyangiales</taxon>
        <taxon>Polyangiaceae</taxon>
        <taxon>Sorangium</taxon>
    </lineage>
</organism>
<comment type="similarity">
    <text evidence="2">Belongs to the purine-cytosine permease (2.A.39) family.</text>
</comment>
<feature type="transmembrane region" description="Helical" evidence="7">
    <location>
        <begin position="155"/>
        <end position="174"/>
    </location>
</feature>
<dbReference type="Gene3D" id="1.10.4160.10">
    <property type="entry name" value="Hydantoin permease"/>
    <property type="match status" value="1"/>
</dbReference>
<dbReference type="GO" id="GO:0015209">
    <property type="term" value="F:cytosine transmembrane transporter activity"/>
    <property type="evidence" value="ECO:0007669"/>
    <property type="project" value="InterPro"/>
</dbReference>
<feature type="transmembrane region" description="Helical" evidence="7">
    <location>
        <begin position="333"/>
        <end position="351"/>
    </location>
</feature>
<keyword evidence="5 7" id="KW-0472">Membrane</keyword>
<dbReference type="AlphaFoldDB" id="A0A150P2D4"/>
<dbReference type="GO" id="GO:0005886">
    <property type="term" value="C:plasma membrane"/>
    <property type="evidence" value="ECO:0007669"/>
    <property type="project" value="TreeGrafter"/>
</dbReference>
<comment type="caution">
    <text evidence="8">The sequence shown here is derived from an EMBL/GenBank/DDBJ whole genome shotgun (WGS) entry which is preliminary data.</text>
</comment>
<keyword evidence="3 7" id="KW-0812">Transmembrane</keyword>
<dbReference type="PANTHER" id="PTHR30569">
    <property type="entry name" value="CYTOSINE TRANSPORTER CODB"/>
    <property type="match status" value="1"/>
</dbReference>
<dbReference type="Proteomes" id="UP000075604">
    <property type="component" value="Unassembled WGS sequence"/>
</dbReference>
<evidence type="ECO:0000313" key="8">
    <source>
        <dbReference type="EMBL" id="KYF49558.1"/>
    </source>
</evidence>
<evidence type="ECO:0000256" key="7">
    <source>
        <dbReference type="SAM" id="Phobius"/>
    </source>
</evidence>
<accession>A0A150P2D4</accession>
<dbReference type="PANTHER" id="PTHR30569:SF0">
    <property type="entry name" value="CYTOSINE PERMEASE"/>
    <property type="match status" value="1"/>
</dbReference>
<evidence type="ECO:0000256" key="2">
    <source>
        <dbReference type="ARBA" id="ARBA00008974"/>
    </source>
</evidence>
<evidence type="ECO:0000256" key="1">
    <source>
        <dbReference type="ARBA" id="ARBA00004141"/>
    </source>
</evidence>
<dbReference type="CDD" id="cd11484">
    <property type="entry name" value="SLC-NCS1sbd_CobB-like"/>
    <property type="match status" value="1"/>
</dbReference>
<feature type="transmembrane region" description="Helical" evidence="7">
    <location>
        <begin position="220"/>
        <end position="238"/>
    </location>
</feature>
<feature type="transmembrane region" description="Helical" evidence="7">
    <location>
        <begin position="181"/>
        <end position="200"/>
    </location>
</feature>
<gene>
    <name evidence="8" type="ORF">BE04_33625</name>
</gene>
<evidence type="ECO:0000256" key="3">
    <source>
        <dbReference type="ARBA" id="ARBA00022692"/>
    </source>
</evidence>
<name>A0A150P2D4_SORCE</name>
<feature type="compositionally biased region" description="Basic and acidic residues" evidence="6">
    <location>
        <begin position="1"/>
        <end position="10"/>
    </location>
</feature>
<feature type="transmembrane region" description="Helical" evidence="7">
    <location>
        <begin position="76"/>
        <end position="97"/>
    </location>
</feature>
<feature type="region of interest" description="Disordered" evidence="6">
    <location>
        <begin position="1"/>
        <end position="22"/>
    </location>
</feature>
<reference evidence="8 9" key="1">
    <citation type="submission" date="2014-02" db="EMBL/GenBank/DDBJ databases">
        <title>The small core and large imbalanced accessory genome model reveals a collaborative survival strategy of Sorangium cellulosum strains in nature.</title>
        <authorList>
            <person name="Han K."/>
            <person name="Peng R."/>
            <person name="Blom J."/>
            <person name="Li Y.-Z."/>
        </authorList>
    </citation>
    <scope>NUCLEOTIDE SEQUENCE [LARGE SCALE GENOMIC DNA]</scope>
    <source>
        <strain evidence="8 9">So0157-18</strain>
    </source>
</reference>
<dbReference type="InterPro" id="IPR001248">
    <property type="entry name" value="Pur-cyt_permease"/>
</dbReference>
<keyword evidence="4 7" id="KW-1133">Transmembrane helix</keyword>
<dbReference type="Pfam" id="PF02133">
    <property type="entry name" value="Transp_cyt_pur"/>
    <property type="match status" value="1"/>
</dbReference>
<protein>
    <submittedName>
        <fullName evidence="8">Allantoin permease</fullName>
    </submittedName>
</protein>
<sequence length="469" mass="49181">MSARDGREAPRASQHHGRGAAAQVAIGRNDFPLARVPEAERYPWWSVAVQRFGELSALSQLLLGATLGFHMTFWSAFWALTLGVVLLEITAVLTGVAGQREGLSTYVLARWAGLGRHGSSLFGLFTVVSLVGWFGVQNAIFAEGLAALAGAGLPLWAYCIITGAAVTLIVIYGFRSMAWTSYITVPLFLALSAWAIRNALARHELADLVAMPPKGEPMSVAAGATLVAGGFIVGAVITPDMTRYNRSAADVVKQTLVGVTLGEYTIGLTGVLLAHAVQSANVVHIVTTEVGVAGAAILVTGTLKINDWNLYSASLGLVNTIHQTLGRHVGRGAMTLAAGATGTALSIAGILEHLIGFLTLLGVAFPPVAGIMIADYYVVRRHRAALERTRSAGSLPPQVEPPSLRPLLAWAGGVAAGYLVRVGIPAINALLGGFLAHVVLSPGRGPRWPRALAGLGRPTRARDASPRRS</sequence>
<dbReference type="InterPro" id="IPR030191">
    <property type="entry name" value="CodB"/>
</dbReference>
<evidence type="ECO:0000256" key="6">
    <source>
        <dbReference type="SAM" id="MobiDB-lite"/>
    </source>
</evidence>
<evidence type="ECO:0000256" key="5">
    <source>
        <dbReference type="ARBA" id="ARBA00023136"/>
    </source>
</evidence>
<proteinExistence type="inferred from homology"/>
<feature type="transmembrane region" description="Helical" evidence="7">
    <location>
        <begin position="357"/>
        <end position="379"/>
    </location>
</feature>
<feature type="transmembrane region" description="Helical" evidence="7">
    <location>
        <begin position="118"/>
        <end position="135"/>
    </location>
</feature>